<keyword evidence="1 4" id="KW-0645">Protease</keyword>
<dbReference type="PANTHER" id="PTHR10363:SF2">
    <property type="entry name" value="BLEOMYCIN HYDROLASE"/>
    <property type="match status" value="1"/>
</dbReference>
<dbReference type="OrthoDB" id="9814054at2"/>
<evidence type="ECO:0000313" key="8">
    <source>
        <dbReference type="Proteomes" id="UP000238426"/>
    </source>
</evidence>
<dbReference type="InterPro" id="IPR000169">
    <property type="entry name" value="Pept_cys_AS"/>
</dbReference>
<evidence type="ECO:0000313" key="7">
    <source>
        <dbReference type="EMBL" id="PSG88392.1"/>
    </source>
</evidence>
<evidence type="ECO:0000256" key="4">
    <source>
        <dbReference type="PIRNR" id="PIRNR005700"/>
    </source>
</evidence>
<feature type="active site" evidence="5">
    <location>
        <position position="298"/>
    </location>
</feature>
<dbReference type="RefSeq" id="WP_106463530.1">
    <property type="nucleotide sequence ID" value="NZ_PXOQ01000009.1"/>
</dbReference>
<dbReference type="AlphaFoldDB" id="A0A2T1N980"/>
<dbReference type="Gene3D" id="3.90.70.10">
    <property type="entry name" value="Cysteine proteinases"/>
    <property type="match status" value="1"/>
</dbReference>
<dbReference type="GO" id="GO:0043418">
    <property type="term" value="P:homocysteine catabolic process"/>
    <property type="evidence" value="ECO:0007669"/>
    <property type="project" value="TreeGrafter"/>
</dbReference>
<dbReference type="Proteomes" id="UP000238426">
    <property type="component" value="Unassembled WGS sequence"/>
</dbReference>
<keyword evidence="2 4" id="KW-0378">Hydrolase</keyword>
<protein>
    <recommendedName>
        <fullName evidence="4">Aminopeptidase</fullName>
    </recommendedName>
</protein>
<feature type="active site" evidence="5">
    <location>
        <position position="44"/>
    </location>
</feature>
<dbReference type="InterPro" id="IPR038765">
    <property type="entry name" value="Papain-like_cys_pep_sf"/>
</dbReference>
<dbReference type="PROSITE" id="PS00139">
    <property type="entry name" value="THIOL_PROTEASE_CYS"/>
    <property type="match status" value="1"/>
</dbReference>
<gene>
    <name evidence="7" type="ORF">C7H52_08815</name>
</gene>
<dbReference type="SUPFAM" id="SSF54001">
    <property type="entry name" value="Cysteine proteinases"/>
    <property type="match status" value="1"/>
</dbReference>
<feature type="signal peptide" evidence="6">
    <location>
        <begin position="1"/>
        <end position="19"/>
    </location>
</feature>
<evidence type="ECO:0000256" key="1">
    <source>
        <dbReference type="ARBA" id="ARBA00022670"/>
    </source>
</evidence>
<accession>A0A2T1N980</accession>
<evidence type="ECO:0000256" key="3">
    <source>
        <dbReference type="ARBA" id="ARBA00022807"/>
    </source>
</evidence>
<dbReference type="Pfam" id="PF03051">
    <property type="entry name" value="Peptidase_C1_2"/>
    <property type="match status" value="1"/>
</dbReference>
<dbReference type="GO" id="GO:0070005">
    <property type="term" value="F:cysteine-type aminopeptidase activity"/>
    <property type="evidence" value="ECO:0007669"/>
    <property type="project" value="InterPro"/>
</dbReference>
<dbReference type="InterPro" id="IPR004134">
    <property type="entry name" value="Peptidase_C1B"/>
</dbReference>
<keyword evidence="3 4" id="KW-0788">Thiol protease</keyword>
<dbReference type="GO" id="GO:0009636">
    <property type="term" value="P:response to toxic substance"/>
    <property type="evidence" value="ECO:0007669"/>
    <property type="project" value="TreeGrafter"/>
</dbReference>
<evidence type="ECO:0000256" key="6">
    <source>
        <dbReference type="SAM" id="SignalP"/>
    </source>
</evidence>
<comment type="similarity">
    <text evidence="4">Belongs to the peptidase C1 family.</text>
</comment>
<keyword evidence="8" id="KW-1185">Reference proteome</keyword>
<dbReference type="PIRSF" id="PIRSF005700">
    <property type="entry name" value="PepC"/>
    <property type="match status" value="1"/>
</dbReference>
<reference evidence="7 8" key="1">
    <citation type="submission" date="2018-03" db="EMBL/GenBank/DDBJ databases">
        <title>Mesoflavibacter sp. HG37 and Mesoflavibacter sp. HG96 sp.nov., two marine bacteria isolated from seawater of Western Pacific Ocean.</title>
        <authorList>
            <person name="Cheng H."/>
            <person name="Wu Y.-H."/>
            <person name="Guo L.-L."/>
            <person name="Xu X.-W."/>
        </authorList>
    </citation>
    <scope>NUCLEOTIDE SEQUENCE [LARGE SCALE GENOMIC DNA]</scope>
    <source>
        <strain evidence="7 8">KCTC 32269</strain>
    </source>
</reference>
<organism evidence="7 8">
    <name type="scientific">Aurantibacter aestuarii</name>
    <dbReference type="NCBI Taxonomy" id="1266046"/>
    <lineage>
        <taxon>Bacteria</taxon>
        <taxon>Pseudomonadati</taxon>
        <taxon>Bacteroidota</taxon>
        <taxon>Flavobacteriia</taxon>
        <taxon>Flavobacteriales</taxon>
        <taxon>Flavobacteriaceae</taxon>
        <taxon>Aurantibacter</taxon>
    </lineage>
</organism>
<dbReference type="GO" id="GO:0005737">
    <property type="term" value="C:cytoplasm"/>
    <property type="evidence" value="ECO:0007669"/>
    <property type="project" value="TreeGrafter"/>
</dbReference>
<feature type="active site" evidence="5">
    <location>
        <position position="319"/>
    </location>
</feature>
<evidence type="ECO:0000256" key="5">
    <source>
        <dbReference type="PIRSR" id="PIRSR005700-1"/>
    </source>
</evidence>
<keyword evidence="4 7" id="KW-0031">Aminopeptidase</keyword>
<dbReference type="EMBL" id="PXOQ01000009">
    <property type="protein sequence ID" value="PSG88392.1"/>
    <property type="molecule type" value="Genomic_DNA"/>
</dbReference>
<feature type="chain" id="PRO_5015498296" description="Aminopeptidase" evidence="6">
    <location>
        <begin position="20"/>
        <end position="364"/>
    </location>
</feature>
<dbReference type="GO" id="GO:0006508">
    <property type="term" value="P:proteolysis"/>
    <property type="evidence" value="ECO:0007669"/>
    <property type="project" value="UniProtKB-KW"/>
</dbReference>
<dbReference type="PANTHER" id="PTHR10363">
    <property type="entry name" value="BLEOMYCIN HYDROLASE"/>
    <property type="match status" value="1"/>
</dbReference>
<evidence type="ECO:0000256" key="2">
    <source>
        <dbReference type="ARBA" id="ARBA00022801"/>
    </source>
</evidence>
<name>A0A2T1N980_9FLAO</name>
<sequence length="364" mass="41491">MKKYSLIVAFSLVTVFAFSQTRTFTPIVDLETTDVISQGNTGTCWSFSASSFLESEIMRINKKKVDLSEMFNVRHTYDDKAWNYVMRQGKLQFSQGGLGHDVINSVAKNGFVPNTFYTGLKENEFKHNHADLVDSLKPILDQYIAKDIKDWKTPVTKVLNDKLGEPTTSFLYEGKTYTPQSFMASLKIQPEHYVSLTSFNHAPYYTSFVLNIPDNFSNGSFYNVTLDELVETTLEALKNGYTIELDCDVSEKTFSSKDGIAILPTEPTKDLMTLTTEINVTQDLRQQEFENYNTTDDHLMHITGFLKDQNGQLFFKVKNSWGTTYAGNNGYIYMSEAYFRMKTISILLHKDGIPKTVAKKLNMK</sequence>
<keyword evidence="6" id="KW-0732">Signal</keyword>
<comment type="caution">
    <text evidence="7">The sequence shown here is derived from an EMBL/GenBank/DDBJ whole genome shotgun (WGS) entry which is preliminary data.</text>
</comment>
<proteinExistence type="inferred from homology"/>